<dbReference type="GO" id="GO:0005634">
    <property type="term" value="C:nucleus"/>
    <property type="evidence" value="ECO:0007669"/>
    <property type="project" value="TreeGrafter"/>
</dbReference>
<dbReference type="PANTHER" id="PTHR46475:SF1">
    <property type="entry name" value="REGULATORY PROTEIN NPR2"/>
    <property type="match status" value="1"/>
</dbReference>
<protein>
    <submittedName>
        <fullName evidence="1">Uncharacterized protein</fullName>
    </submittedName>
</protein>
<evidence type="ECO:0000313" key="1">
    <source>
        <dbReference type="EMBL" id="KAJ8420776.1"/>
    </source>
</evidence>
<dbReference type="PANTHER" id="PTHR46475">
    <property type="entry name" value="REGULATORY PROTEIN NPR3"/>
    <property type="match status" value="1"/>
</dbReference>
<dbReference type="GO" id="GO:0009862">
    <property type="term" value="P:systemic acquired resistance, salicylic acid mediated signaling pathway"/>
    <property type="evidence" value="ECO:0007669"/>
    <property type="project" value="InterPro"/>
</dbReference>
<dbReference type="GO" id="GO:2000031">
    <property type="term" value="P:regulation of salicylic acid mediated signaling pathway"/>
    <property type="evidence" value="ECO:0007669"/>
    <property type="project" value="InterPro"/>
</dbReference>
<organism evidence="1 2">
    <name type="scientific">Carnegiea gigantea</name>
    <dbReference type="NCBI Taxonomy" id="171969"/>
    <lineage>
        <taxon>Eukaryota</taxon>
        <taxon>Viridiplantae</taxon>
        <taxon>Streptophyta</taxon>
        <taxon>Embryophyta</taxon>
        <taxon>Tracheophyta</taxon>
        <taxon>Spermatophyta</taxon>
        <taxon>Magnoliopsida</taxon>
        <taxon>eudicotyledons</taxon>
        <taxon>Gunneridae</taxon>
        <taxon>Pentapetalae</taxon>
        <taxon>Caryophyllales</taxon>
        <taxon>Cactineae</taxon>
        <taxon>Cactaceae</taxon>
        <taxon>Cactoideae</taxon>
        <taxon>Echinocereeae</taxon>
        <taxon>Carnegiea</taxon>
    </lineage>
</organism>
<accession>A0A9Q1GHI9</accession>
<dbReference type="AlphaFoldDB" id="A0A9Q1GHI9"/>
<dbReference type="EMBL" id="JAKOGI010003157">
    <property type="protein sequence ID" value="KAJ8420776.1"/>
    <property type="molecule type" value="Genomic_DNA"/>
</dbReference>
<dbReference type="GO" id="GO:0005737">
    <property type="term" value="C:cytoplasm"/>
    <property type="evidence" value="ECO:0007669"/>
    <property type="project" value="TreeGrafter"/>
</dbReference>
<sequence>METFLTTGCVGEVIYWRFLIIVFSVATMCGNPCERLLAKCTNIIVKSDVDVTTLDKYLAQHIKELGLTEPEYIEYPHNIQKGHTTLNDAYAFHYAVVHCDATAMRELLELGLPYINCRSQRVTYVCFQVISHYSLWMDLFSVGLAKLVDYSFLEAKITVDIAQMDGISEFTLSKNIDDA</sequence>
<dbReference type="GO" id="GO:2000022">
    <property type="term" value="P:regulation of jasmonic acid mediated signaling pathway"/>
    <property type="evidence" value="ECO:0007669"/>
    <property type="project" value="InterPro"/>
</dbReference>
<evidence type="ECO:0000313" key="2">
    <source>
        <dbReference type="Proteomes" id="UP001153076"/>
    </source>
</evidence>
<gene>
    <name evidence="1" type="ORF">Cgig2_006622</name>
</gene>
<dbReference type="GO" id="GO:0042742">
    <property type="term" value="P:defense response to bacterium"/>
    <property type="evidence" value="ECO:0007669"/>
    <property type="project" value="TreeGrafter"/>
</dbReference>
<keyword evidence="2" id="KW-1185">Reference proteome</keyword>
<name>A0A9Q1GHI9_9CARY</name>
<comment type="caution">
    <text evidence="1">The sequence shown here is derived from an EMBL/GenBank/DDBJ whole genome shotgun (WGS) entry which is preliminary data.</text>
</comment>
<reference evidence="1" key="1">
    <citation type="submission" date="2022-04" db="EMBL/GenBank/DDBJ databases">
        <title>Carnegiea gigantea Genome sequencing and assembly v2.</title>
        <authorList>
            <person name="Copetti D."/>
            <person name="Sanderson M.J."/>
            <person name="Burquez A."/>
            <person name="Wojciechowski M.F."/>
        </authorList>
    </citation>
    <scope>NUCLEOTIDE SEQUENCE</scope>
    <source>
        <strain evidence="1">SGP5-SGP5p</strain>
        <tissue evidence="1">Aerial part</tissue>
    </source>
</reference>
<dbReference type="Proteomes" id="UP001153076">
    <property type="component" value="Unassembled WGS sequence"/>
</dbReference>
<dbReference type="GO" id="GO:0050832">
    <property type="term" value="P:defense response to fungus"/>
    <property type="evidence" value="ECO:0007669"/>
    <property type="project" value="TreeGrafter"/>
</dbReference>
<proteinExistence type="predicted"/>
<dbReference type="InterPro" id="IPR044292">
    <property type="entry name" value="NPR"/>
</dbReference>
<dbReference type="OrthoDB" id="71307at2759"/>